<evidence type="ECO:0000256" key="2">
    <source>
        <dbReference type="ARBA" id="ARBA00005695"/>
    </source>
</evidence>
<feature type="chain" id="PRO_5012842504" evidence="5">
    <location>
        <begin position="32"/>
        <end position="524"/>
    </location>
</feature>
<keyword evidence="4 5" id="KW-0732">Signal</keyword>
<name>A0A1R3WXE1_9RHOB</name>
<dbReference type="GO" id="GO:1904680">
    <property type="term" value="F:peptide transmembrane transporter activity"/>
    <property type="evidence" value="ECO:0007669"/>
    <property type="project" value="TreeGrafter"/>
</dbReference>
<keyword evidence="8" id="KW-1185">Reference proteome</keyword>
<dbReference type="PIRSF" id="PIRSF002741">
    <property type="entry name" value="MppA"/>
    <property type="match status" value="1"/>
</dbReference>
<dbReference type="Gene3D" id="3.10.105.10">
    <property type="entry name" value="Dipeptide-binding Protein, Domain 3"/>
    <property type="match status" value="1"/>
</dbReference>
<evidence type="ECO:0000256" key="1">
    <source>
        <dbReference type="ARBA" id="ARBA00004418"/>
    </source>
</evidence>
<dbReference type="CDD" id="cd08518">
    <property type="entry name" value="PBP2_NikA_DppA_OppA_like_19"/>
    <property type="match status" value="1"/>
</dbReference>
<dbReference type="PANTHER" id="PTHR30290">
    <property type="entry name" value="PERIPLASMIC BINDING COMPONENT OF ABC TRANSPORTER"/>
    <property type="match status" value="1"/>
</dbReference>
<evidence type="ECO:0000256" key="4">
    <source>
        <dbReference type="ARBA" id="ARBA00022729"/>
    </source>
</evidence>
<dbReference type="Gene3D" id="3.40.190.10">
    <property type="entry name" value="Periplasmic binding protein-like II"/>
    <property type="match status" value="1"/>
</dbReference>
<dbReference type="GO" id="GO:0015833">
    <property type="term" value="P:peptide transport"/>
    <property type="evidence" value="ECO:0007669"/>
    <property type="project" value="TreeGrafter"/>
</dbReference>
<dbReference type="InterPro" id="IPR039424">
    <property type="entry name" value="SBP_5"/>
</dbReference>
<sequence>MDHPGESVRRIRGLVLAGALALAAFHSPVEAAERDTLVLAIGGEPDTGFDPVMGWGSYGNPLFQSTLLQRDSELEIQPDLATDWQLSEDRRTWTITLREDVRFSDGTPLTAHDVAFTFNTAKEAAGEVDLDVMQRAEALDDRTVRITLSRPWITFTENFVTLGIVPRDSYGPDYARAPLGSGPYRFLSWTEGEQLIVERNEYYHGPQAAFRRITFLFTGADAGLAAAFSGKVDMVAVPAPLADTVPEGFHALAVPTVDNRGLSLPFPEPREEDGRRIGHAVTSDPAIRRAVNLGIDRDAVVEVALLGHGTPAFGPADGLAWAGEHDQGIHDPEAAIALLEEAGWHEGADGVRARDGIRAEFPIHYPAGDATRQALAETTAELLRPLGIQATPRGSSWDAIRRVMNSEPVVFGFGSHSPWQLYSIYAERLGGVDYMNPTYYANPRVEALFEQAQSAESYDASIPFWSAAAEHYGIAGDNAWLWLVNLDHVYLVNDCLDLGPARIEPHGHGWPITATLANWTWTCP</sequence>
<protein>
    <submittedName>
        <fullName evidence="7">Peptide/nickel transport system substrate-binding protein</fullName>
    </submittedName>
</protein>
<comment type="subcellular location">
    <subcellularLocation>
        <location evidence="1">Periplasm</location>
    </subcellularLocation>
</comment>
<evidence type="ECO:0000256" key="5">
    <source>
        <dbReference type="SAM" id="SignalP"/>
    </source>
</evidence>
<organism evidence="7 8">
    <name type="scientific">Pontibaca methylaminivorans</name>
    <dbReference type="NCBI Taxonomy" id="515897"/>
    <lineage>
        <taxon>Bacteria</taxon>
        <taxon>Pseudomonadati</taxon>
        <taxon>Pseudomonadota</taxon>
        <taxon>Alphaproteobacteria</taxon>
        <taxon>Rhodobacterales</taxon>
        <taxon>Roseobacteraceae</taxon>
        <taxon>Pontibaca</taxon>
    </lineage>
</organism>
<evidence type="ECO:0000313" key="7">
    <source>
        <dbReference type="EMBL" id="SIT82792.1"/>
    </source>
</evidence>
<dbReference type="GO" id="GO:0043190">
    <property type="term" value="C:ATP-binding cassette (ABC) transporter complex"/>
    <property type="evidence" value="ECO:0007669"/>
    <property type="project" value="InterPro"/>
</dbReference>
<dbReference type="Proteomes" id="UP000192455">
    <property type="component" value="Unassembled WGS sequence"/>
</dbReference>
<dbReference type="InterPro" id="IPR030678">
    <property type="entry name" value="Peptide/Ni-bd"/>
</dbReference>
<gene>
    <name evidence="7" type="ORF">SAMN05421849_1777</name>
</gene>
<comment type="similarity">
    <text evidence="2">Belongs to the bacterial solute-binding protein 5 family.</text>
</comment>
<dbReference type="GO" id="GO:0030288">
    <property type="term" value="C:outer membrane-bounded periplasmic space"/>
    <property type="evidence" value="ECO:0007669"/>
    <property type="project" value="UniProtKB-ARBA"/>
</dbReference>
<accession>A0A1R3WXE1</accession>
<dbReference type="SUPFAM" id="SSF53850">
    <property type="entry name" value="Periplasmic binding protein-like II"/>
    <property type="match status" value="1"/>
</dbReference>
<feature type="domain" description="Solute-binding protein family 5" evidence="6">
    <location>
        <begin position="75"/>
        <end position="400"/>
    </location>
</feature>
<reference evidence="7 8" key="1">
    <citation type="submission" date="2017-01" db="EMBL/GenBank/DDBJ databases">
        <authorList>
            <person name="Mah S.A."/>
            <person name="Swanson W.J."/>
            <person name="Moy G.W."/>
            <person name="Vacquier V.D."/>
        </authorList>
    </citation>
    <scope>NUCLEOTIDE SEQUENCE [LARGE SCALE GENOMIC DNA]</scope>
    <source>
        <strain evidence="7 8">DSM 21219</strain>
    </source>
</reference>
<proteinExistence type="inferred from homology"/>
<dbReference type="InterPro" id="IPR000914">
    <property type="entry name" value="SBP_5_dom"/>
</dbReference>
<evidence type="ECO:0000259" key="6">
    <source>
        <dbReference type="Pfam" id="PF00496"/>
    </source>
</evidence>
<evidence type="ECO:0000256" key="3">
    <source>
        <dbReference type="ARBA" id="ARBA00022448"/>
    </source>
</evidence>
<dbReference type="Pfam" id="PF00496">
    <property type="entry name" value="SBP_bac_5"/>
    <property type="match status" value="1"/>
</dbReference>
<dbReference type="AlphaFoldDB" id="A0A1R3WXE1"/>
<dbReference type="STRING" id="515897.SAMN05421849_1777"/>
<evidence type="ECO:0000313" key="8">
    <source>
        <dbReference type="Proteomes" id="UP000192455"/>
    </source>
</evidence>
<dbReference type="PANTHER" id="PTHR30290:SF9">
    <property type="entry name" value="OLIGOPEPTIDE-BINDING PROTEIN APPA"/>
    <property type="match status" value="1"/>
</dbReference>
<feature type="signal peptide" evidence="5">
    <location>
        <begin position="1"/>
        <end position="31"/>
    </location>
</feature>
<dbReference type="EMBL" id="FTPS01000001">
    <property type="protein sequence ID" value="SIT82792.1"/>
    <property type="molecule type" value="Genomic_DNA"/>
</dbReference>
<keyword evidence="3" id="KW-0813">Transport</keyword>